<comment type="caution">
    <text evidence="3">The sequence shown here is derived from an EMBL/GenBank/DDBJ whole genome shotgun (WGS) entry which is preliminary data.</text>
</comment>
<feature type="chain" id="PRO_5030886323" description="Cytochrome C" evidence="2">
    <location>
        <begin position="25"/>
        <end position="159"/>
    </location>
</feature>
<evidence type="ECO:0000313" key="4">
    <source>
        <dbReference type="Proteomes" id="UP000566813"/>
    </source>
</evidence>
<evidence type="ECO:0000313" key="3">
    <source>
        <dbReference type="EMBL" id="MBC2665443.1"/>
    </source>
</evidence>
<feature type="signal peptide" evidence="2">
    <location>
        <begin position="1"/>
        <end position="24"/>
    </location>
</feature>
<dbReference type="GO" id="GO:0009055">
    <property type="term" value="F:electron transfer activity"/>
    <property type="evidence" value="ECO:0007669"/>
    <property type="project" value="InterPro"/>
</dbReference>
<feature type="region of interest" description="Disordered" evidence="1">
    <location>
        <begin position="53"/>
        <end position="76"/>
    </location>
</feature>
<evidence type="ECO:0008006" key="5">
    <source>
        <dbReference type="Google" id="ProtNLM"/>
    </source>
</evidence>
<dbReference type="RefSeq" id="WP_185663702.1">
    <property type="nucleotide sequence ID" value="NZ_JACLAW010000005.1"/>
</dbReference>
<dbReference type="GO" id="GO:0020037">
    <property type="term" value="F:heme binding"/>
    <property type="evidence" value="ECO:0007669"/>
    <property type="project" value="InterPro"/>
</dbReference>
<dbReference type="Proteomes" id="UP000566813">
    <property type="component" value="Unassembled WGS sequence"/>
</dbReference>
<dbReference type="InterPro" id="IPR010980">
    <property type="entry name" value="Cyt_c/b562"/>
</dbReference>
<dbReference type="EMBL" id="JACLAW010000005">
    <property type="protein sequence ID" value="MBC2665443.1"/>
    <property type="molecule type" value="Genomic_DNA"/>
</dbReference>
<proteinExistence type="predicted"/>
<organism evidence="3 4">
    <name type="scientific">Novosphingobium flavum</name>
    <dbReference type="NCBI Taxonomy" id="1778672"/>
    <lineage>
        <taxon>Bacteria</taxon>
        <taxon>Pseudomonadati</taxon>
        <taxon>Pseudomonadota</taxon>
        <taxon>Alphaproteobacteria</taxon>
        <taxon>Sphingomonadales</taxon>
        <taxon>Sphingomonadaceae</taxon>
        <taxon>Novosphingobium</taxon>
    </lineage>
</organism>
<dbReference type="GO" id="GO:0022900">
    <property type="term" value="P:electron transport chain"/>
    <property type="evidence" value="ECO:0007669"/>
    <property type="project" value="InterPro"/>
</dbReference>
<dbReference type="AlphaFoldDB" id="A0A7X1KLL8"/>
<gene>
    <name evidence="3" type="ORF">H7F51_07910</name>
</gene>
<evidence type="ECO:0000256" key="1">
    <source>
        <dbReference type="SAM" id="MobiDB-lite"/>
    </source>
</evidence>
<name>A0A7X1KLL8_9SPHN</name>
<evidence type="ECO:0000256" key="2">
    <source>
        <dbReference type="SAM" id="SignalP"/>
    </source>
</evidence>
<keyword evidence="2" id="KW-0732">Signal</keyword>
<accession>A0A7X1KLL8</accession>
<keyword evidence="4" id="KW-1185">Reference proteome</keyword>
<reference evidence="3 4" key="1">
    <citation type="submission" date="2020-08" db="EMBL/GenBank/DDBJ databases">
        <title>The genome sequence of type strain Novosphingobium flavum NBRC 111647.</title>
        <authorList>
            <person name="Liu Y."/>
        </authorList>
    </citation>
    <scope>NUCLEOTIDE SEQUENCE [LARGE SCALE GENOMIC DNA]</scope>
    <source>
        <strain evidence="3 4">NBRC 111647</strain>
    </source>
</reference>
<dbReference type="SUPFAM" id="SSF47175">
    <property type="entry name" value="Cytochromes"/>
    <property type="match status" value="1"/>
</dbReference>
<sequence>MSSRSVSRIALLAAAAFASVAAMAENPSSDIPLPEFMGHVLQRNAEQLWAWSAEESDGTGAHSGAPRTEEEWEAAESDALTLDQLSYVLQGLASRPDDPRWDKLATDLRSAATASASAAERKDYPALLAAGEDINARCVACHWTFAPQLEVTPPPVPLS</sequence>
<protein>
    <recommendedName>
        <fullName evidence="5">Cytochrome C</fullName>
    </recommendedName>
</protein>
<dbReference type="GO" id="GO:0005506">
    <property type="term" value="F:iron ion binding"/>
    <property type="evidence" value="ECO:0007669"/>
    <property type="project" value="InterPro"/>
</dbReference>